<protein>
    <recommendedName>
        <fullName evidence="2">Beta-defensin-like domain-containing protein</fullName>
    </recommendedName>
</protein>
<reference evidence="3 4" key="1">
    <citation type="journal article" date="2013" name="Proc. Natl. Acad. Sci. U.S.A.">
        <title>The king cobra genome reveals dynamic gene evolution and adaptation in the snake venom system.</title>
        <authorList>
            <person name="Vonk F.J."/>
            <person name="Casewell N.R."/>
            <person name="Henkel C.V."/>
            <person name="Heimberg A.M."/>
            <person name="Jansen H.J."/>
            <person name="McCleary R.J."/>
            <person name="Kerkkamp H.M."/>
            <person name="Vos R.A."/>
            <person name="Guerreiro I."/>
            <person name="Calvete J.J."/>
            <person name="Wuster W."/>
            <person name="Woods A.E."/>
            <person name="Logan J.M."/>
            <person name="Harrison R.A."/>
            <person name="Castoe T.A."/>
            <person name="de Koning A.P."/>
            <person name="Pollock D.D."/>
            <person name="Yandell M."/>
            <person name="Calderon D."/>
            <person name="Renjifo C."/>
            <person name="Currier R.B."/>
            <person name="Salgado D."/>
            <person name="Pla D."/>
            <person name="Sanz L."/>
            <person name="Hyder A.S."/>
            <person name="Ribeiro J.M."/>
            <person name="Arntzen J.W."/>
            <person name="van den Thillart G.E."/>
            <person name="Boetzer M."/>
            <person name="Pirovano W."/>
            <person name="Dirks R.P."/>
            <person name="Spaink H.P."/>
            <person name="Duboule D."/>
            <person name="McGlinn E."/>
            <person name="Kini R.M."/>
            <person name="Richardson M.K."/>
        </authorList>
    </citation>
    <scope>NUCLEOTIDE SEQUENCE</scope>
    <source>
        <tissue evidence="3">Blood</tissue>
    </source>
</reference>
<comment type="caution">
    <text evidence="3">The sequence shown here is derived from an EMBL/GenBank/DDBJ whole genome shotgun (WGS) entry which is preliminary data.</text>
</comment>
<feature type="non-terminal residue" evidence="3">
    <location>
        <position position="1"/>
    </location>
</feature>
<gene>
    <name evidence="3" type="ORF">L345_12205</name>
</gene>
<evidence type="ECO:0000256" key="1">
    <source>
        <dbReference type="SAM" id="MobiDB-lite"/>
    </source>
</evidence>
<feature type="non-terminal residue" evidence="3">
    <location>
        <position position="154"/>
    </location>
</feature>
<dbReference type="GO" id="GO:0005576">
    <property type="term" value="C:extracellular region"/>
    <property type="evidence" value="ECO:0007669"/>
    <property type="project" value="InterPro"/>
</dbReference>
<feature type="compositionally biased region" description="Polar residues" evidence="1">
    <location>
        <begin position="145"/>
        <end position="154"/>
    </location>
</feature>
<dbReference type="GO" id="GO:0006952">
    <property type="term" value="P:defense response"/>
    <property type="evidence" value="ECO:0007669"/>
    <property type="project" value="InterPro"/>
</dbReference>
<keyword evidence="4" id="KW-1185">Reference proteome</keyword>
<name>V8NJB4_OPHHA</name>
<dbReference type="Pfam" id="PF00711">
    <property type="entry name" value="Defensin_beta"/>
    <property type="match status" value="1"/>
</dbReference>
<feature type="region of interest" description="Disordered" evidence="1">
    <location>
        <begin position="135"/>
        <end position="154"/>
    </location>
</feature>
<evidence type="ECO:0000259" key="2">
    <source>
        <dbReference type="Pfam" id="PF00711"/>
    </source>
</evidence>
<dbReference type="Proteomes" id="UP000018936">
    <property type="component" value="Unassembled WGS sequence"/>
</dbReference>
<accession>V8NJB4</accession>
<dbReference type="AlphaFoldDB" id="V8NJB4"/>
<dbReference type="InterPro" id="IPR001855">
    <property type="entry name" value="Defensin_beta-like"/>
</dbReference>
<dbReference type="EMBL" id="AZIM01003492">
    <property type="protein sequence ID" value="ETE62041.1"/>
    <property type="molecule type" value="Genomic_DNA"/>
</dbReference>
<proteinExistence type="predicted"/>
<feature type="domain" description="Beta-defensin-like" evidence="2">
    <location>
        <begin position="9"/>
        <end position="37"/>
    </location>
</feature>
<evidence type="ECO:0000313" key="3">
    <source>
        <dbReference type="EMBL" id="ETE62041.1"/>
    </source>
</evidence>
<evidence type="ECO:0000313" key="4">
    <source>
        <dbReference type="Proteomes" id="UP000018936"/>
    </source>
</evidence>
<organism evidence="3 4">
    <name type="scientific">Ophiophagus hannah</name>
    <name type="common">King cobra</name>
    <name type="synonym">Naja hannah</name>
    <dbReference type="NCBI Taxonomy" id="8665"/>
    <lineage>
        <taxon>Eukaryota</taxon>
        <taxon>Metazoa</taxon>
        <taxon>Chordata</taxon>
        <taxon>Craniata</taxon>
        <taxon>Vertebrata</taxon>
        <taxon>Euteleostomi</taxon>
        <taxon>Lepidosauria</taxon>
        <taxon>Squamata</taxon>
        <taxon>Bifurcata</taxon>
        <taxon>Unidentata</taxon>
        <taxon>Episquamata</taxon>
        <taxon>Toxicofera</taxon>
        <taxon>Serpentes</taxon>
        <taxon>Colubroidea</taxon>
        <taxon>Elapidae</taxon>
        <taxon>Elapinae</taxon>
        <taxon>Ophiophagus</taxon>
    </lineage>
</organism>
<sequence>CKVPKTAADCDREGGKCRFLRCPSDLTAIGKCNKNGVSESYMLYYEDPLPYMCILLHSLFVYSRLEPRYMMTGKNPLQSQRWELLPPSVLYSPRTMPSSCPDMPTGQPTSWSINIPRAPLMSSFGVLSSSHVRQQRHSQLEARSESNQLFGAAA</sequence>